<evidence type="ECO:0000313" key="1">
    <source>
        <dbReference type="EMBL" id="OAF66759.1"/>
    </source>
</evidence>
<dbReference type="Proteomes" id="UP000078046">
    <property type="component" value="Unassembled WGS sequence"/>
</dbReference>
<dbReference type="AlphaFoldDB" id="A0A177AXN2"/>
<gene>
    <name evidence="1" type="ORF">A3Q56_05520</name>
</gene>
<evidence type="ECO:0000313" key="2">
    <source>
        <dbReference type="Proteomes" id="UP000078046"/>
    </source>
</evidence>
<name>A0A177AXN2_9BILA</name>
<dbReference type="EMBL" id="LWCA01000837">
    <property type="protein sequence ID" value="OAF66759.1"/>
    <property type="molecule type" value="Genomic_DNA"/>
</dbReference>
<accession>A0A177AXN2</accession>
<reference evidence="1 2" key="1">
    <citation type="submission" date="2016-04" db="EMBL/GenBank/DDBJ databases">
        <title>The genome of Intoshia linei affirms orthonectids as highly simplified spiralians.</title>
        <authorList>
            <person name="Mikhailov K.V."/>
            <person name="Slusarev G.S."/>
            <person name="Nikitin M.A."/>
            <person name="Logacheva M.D."/>
            <person name="Penin A."/>
            <person name="Aleoshin V."/>
            <person name="Panchin Y.V."/>
        </authorList>
    </citation>
    <scope>NUCLEOTIDE SEQUENCE [LARGE SCALE GENOMIC DNA]</scope>
    <source>
        <strain evidence="1">Intl2013</strain>
        <tissue evidence="1">Whole animal</tissue>
    </source>
</reference>
<proteinExistence type="predicted"/>
<keyword evidence="2" id="KW-1185">Reference proteome</keyword>
<organism evidence="1 2">
    <name type="scientific">Intoshia linei</name>
    <dbReference type="NCBI Taxonomy" id="1819745"/>
    <lineage>
        <taxon>Eukaryota</taxon>
        <taxon>Metazoa</taxon>
        <taxon>Spiralia</taxon>
        <taxon>Lophotrochozoa</taxon>
        <taxon>Mesozoa</taxon>
        <taxon>Orthonectida</taxon>
        <taxon>Rhopaluridae</taxon>
        <taxon>Intoshia</taxon>
    </lineage>
</organism>
<sequence length="51" mass="5644">MESQKGICIKHSSCGVEMRVLRGINNEIKSGITRLNEIDEIINAQMGVVID</sequence>
<comment type="caution">
    <text evidence="1">The sequence shown here is derived from an EMBL/GenBank/DDBJ whole genome shotgun (WGS) entry which is preliminary data.</text>
</comment>
<protein>
    <submittedName>
        <fullName evidence="1">Uncharacterized protein</fullName>
    </submittedName>
</protein>